<keyword evidence="2" id="KW-0802">TPR repeat</keyword>
<dbReference type="Pfam" id="PF22890">
    <property type="entry name" value="TPR_EMC2"/>
    <property type="match status" value="1"/>
</dbReference>
<evidence type="ECO:0000256" key="2">
    <source>
        <dbReference type="ARBA" id="ARBA00022803"/>
    </source>
</evidence>
<evidence type="ECO:0000259" key="4">
    <source>
        <dbReference type="Pfam" id="PF22890"/>
    </source>
</evidence>
<proteinExistence type="inferred from homology"/>
<comment type="similarity">
    <text evidence="3">Belongs to the EMC2 family.</text>
</comment>
<comment type="subcellular location">
    <subcellularLocation>
        <location evidence="3">Endoplasmic reticulum membrane</location>
        <topology evidence="3">Peripheral membrane protein</topology>
        <orientation evidence="3">Cytoplasmic side</orientation>
    </subcellularLocation>
</comment>
<feature type="domain" description="EMC2 TPR-like" evidence="4">
    <location>
        <begin position="122"/>
        <end position="215"/>
    </location>
</feature>
<dbReference type="InterPro" id="IPR039856">
    <property type="entry name" value="EMC2-like"/>
</dbReference>
<keyword evidence="3" id="KW-0472">Membrane</keyword>
<dbReference type="SUPFAM" id="SSF48452">
    <property type="entry name" value="TPR-like"/>
    <property type="match status" value="1"/>
</dbReference>
<evidence type="ECO:0000256" key="3">
    <source>
        <dbReference type="RuleBase" id="RU367091"/>
    </source>
</evidence>
<evidence type="ECO:0000313" key="5">
    <source>
        <dbReference type="EMBL" id="KAK9830222.1"/>
    </source>
</evidence>
<comment type="function">
    <text evidence="3">Part of the endoplasmic reticulum membrane protein complex (EMC) that enables the energy-independent insertion into endoplasmic reticulum membranes of newly synthesized membrane proteins.</text>
</comment>
<dbReference type="Proteomes" id="UP001489004">
    <property type="component" value="Unassembled WGS sequence"/>
</dbReference>
<gene>
    <name evidence="5" type="ORF">WJX72_010425</name>
</gene>
<name>A0AAW1RA34_9CHLO</name>
<organism evidence="5 6">
    <name type="scientific">[Myrmecia] bisecta</name>
    <dbReference type="NCBI Taxonomy" id="41462"/>
    <lineage>
        <taxon>Eukaryota</taxon>
        <taxon>Viridiplantae</taxon>
        <taxon>Chlorophyta</taxon>
        <taxon>core chlorophytes</taxon>
        <taxon>Trebouxiophyceae</taxon>
        <taxon>Trebouxiales</taxon>
        <taxon>Trebouxiaceae</taxon>
        <taxon>Myrmecia</taxon>
    </lineage>
</organism>
<accession>A0AAW1RA34</accession>
<dbReference type="EMBL" id="JALJOR010000001">
    <property type="protein sequence ID" value="KAK9830222.1"/>
    <property type="molecule type" value="Genomic_DNA"/>
</dbReference>
<dbReference type="PANTHER" id="PTHR12760">
    <property type="entry name" value="TETRATRICOPEPTIDE REPEAT PROTEIN"/>
    <property type="match status" value="1"/>
</dbReference>
<dbReference type="InterPro" id="IPR011990">
    <property type="entry name" value="TPR-like_helical_dom_sf"/>
</dbReference>
<comment type="subunit">
    <text evidence="3">Component of the ER membrane protein complex (EMC).</text>
</comment>
<dbReference type="AlphaFoldDB" id="A0AAW1RA34"/>
<dbReference type="GO" id="GO:0072546">
    <property type="term" value="C:EMC complex"/>
    <property type="evidence" value="ECO:0007669"/>
    <property type="project" value="UniProtKB-UniRule"/>
</dbReference>
<evidence type="ECO:0000313" key="6">
    <source>
        <dbReference type="Proteomes" id="UP001489004"/>
    </source>
</evidence>
<dbReference type="InterPro" id="IPR055217">
    <property type="entry name" value="TPR_EMC2"/>
</dbReference>
<keyword evidence="3" id="KW-0256">Endoplasmic reticulum</keyword>
<comment type="caution">
    <text evidence="5">The sequence shown here is derived from an EMBL/GenBank/DDBJ whole genome shotgun (WGS) entry which is preliminary data.</text>
</comment>
<evidence type="ECO:0000256" key="1">
    <source>
        <dbReference type="ARBA" id="ARBA00022737"/>
    </source>
</evidence>
<keyword evidence="6" id="KW-1185">Reference proteome</keyword>
<keyword evidence="1" id="KW-0677">Repeat</keyword>
<dbReference type="Gene3D" id="1.25.40.10">
    <property type="entry name" value="Tetratricopeptide repeat domain"/>
    <property type="match status" value="1"/>
</dbReference>
<protein>
    <recommendedName>
        <fullName evidence="3">ER membrane protein complex subunit 2</fullName>
    </recommendedName>
</protein>
<reference evidence="5 6" key="1">
    <citation type="journal article" date="2024" name="Nat. Commun.">
        <title>Phylogenomics reveals the evolutionary origins of lichenization in chlorophyte algae.</title>
        <authorList>
            <person name="Puginier C."/>
            <person name="Libourel C."/>
            <person name="Otte J."/>
            <person name="Skaloud P."/>
            <person name="Haon M."/>
            <person name="Grisel S."/>
            <person name="Petersen M."/>
            <person name="Berrin J.G."/>
            <person name="Delaux P.M."/>
            <person name="Dal Grande F."/>
            <person name="Keller J."/>
        </authorList>
    </citation>
    <scope>NUCLEOTIDE SEQUENCE [LARGE SCALE GENOMIC DNA]</scope>
    <source>
        <strain evidence="5 6">SAG 2043</strain>
    </source>
</reference>
<sequence length="317" mass="35279">MSTRHALEQLRAELDRSGQAASADQLRRYLRLVRELKLRDPENVAQYGSQLLRTHKAQLREDELWLVMEQVAMAAMDCKATDLANSLVFAIRSHFPNSLRGERLMSMFAEFKAMGQAAQLEEVQGANERVLKEHPQNELFRKREVAMQKSLGNLPKAIDLLKKYVELFTTDNEAWEELADLYLQAQMYLQAAHCYEELLMHRPASIAVYVQYADVLYTMGGATGANYRLALSYYAAAVKLSKGENTRALYGVCACQAQLNGIGKVSGRGASSAGTEDHSDLASLAAATLVQRYQAQAPDMLPLVEALLTSEQLDASV</sequence>